<dbReference type="SUPFAM" id="SSF53474">
    <property type="entry name" value="alpha/beta-Hydrolases"/>
    <property type="match status" value="1"/>
</dbReference>
<evidence type="ECO:0000313" key="3">
    <source>
        <dbReference type="EMBL" id="RED61977.1"/>
    </source>
</evidence>
<dbReference type="PANTHER" id="PTHR48081">
    <property type="entry name" value="AB HYDROLASE SUPERFAMILY PROTEIN C4A8.06C"/>
    <property type="match status" value="1"/>
</dbReference>
<dbReference type="AlphaFoldDB" id="A0A3D9IJZ4"/>
<keyword evidence="4" id="KW-1185">Reference proteome</keyword>
<organism evidence="3 4">
    <name type="scientific">Cohnella phaseoli</name>
    <dbReference type="NCBI Taxonomy" id="456490"/>
    <lineage>
        <taxon>Bacteria</taxon>
        <taxon>Bacillati</taxon>
        <taxon>Bacillota</taxon>
        <taxon>Bacilli</taxon>
        <taxon>Bacillales</taxon>
        <taxon>Paenibacillaceae</taxon>
        <taxon>Cohnella</taxon>
    </lineage>
</organism>
<dbReference type="EMBL" id="QRDZ01000028">
    <property type="protein sequence ID" value="RED61977.1"/>
    <property type="molecule type" value="Genomic_DNA"/>
</dbReference>
<dbReference type="PANTHER" id="PTHR48081:SF8">
    <property type="entry name" value="ALPHA_BETA HYDROLASE FOLD-3 DOMAIN-CONTAINING PROTEIN-RELATED"/>
    <property type="match status" value="1"/>
</dbReference>
<dbReference type="OrthoDB" id="9815425at2"/>
<dbReference type="Pfam" id="PF07859">
    <property type="entry name" value="Abhydrolase_3"/>
    <property type="match status" value="1"/>
</dbReference>
<dbReference type="InterPro" id="IPR013094">
    <property type="entry name" value="AB_hydrolase_3"/>
</dbReference>
<protein>
    <submittedName>
        <fullName evidence="3">Acetyl esterase/lipase</fullName>
    </submittedName>
</protein>
<proteinExistence type="predicted"/>
<evidence type="ECO:0000259" key="2">
    <source>
        <dbReference type="Pfam" id="PF07859"/>
    </source>
</evidence>
<accession>A0A3D9IJZ4</accession>
<dbReference type="InterPro" id="IPR050300">
    <property type="entry name" value="GDXG_lipolytic_enzyme"/>
</dbReference>
<gene>
    <name evidence="3" type="ORF">DFP98_12886</name>
</gene>
<name>A0A3D9IJZ4_9BACL</name>
<dbReference type="InterPro" id="IPR029058">
    <property type="entry name" value="AB_hydrolase_fold"/>
</dbReference>
<feature type="domain" description="Alpha/beta hydrolase fold-3" evidence="2">
    <location>
        <begin position="64"/>
        <end position="259"/>
    </location>
</feature>
<reference evidence="3 4" key="1">
    <citation type="submission" date="2018-07" db="EMBL/GenBank/DDBJ databases">
        <title>Genomic Encyclopedia of Type Strains, Phase III (KMG-III): the genomes of soil and plant-associated and newly described type strains.</title>
        <authorList>
            <person name="Whitman W."/>
        </authorList>
    </citation>
    <scope>NUCLEOTIDE SEQUENCE [LARGE SCALE GENOMIC DNA]</scope>
    <source>
        <strain evidence="3 4">CECT 7287</strain>
    </source>
</reference>
<dbReference type="RefSeq" id="WP_116064002.1">
    <property type="nucleotide sequence ID" value="NZ_QRDZ01000028.1"/>
</dbReference>
<dbReference type="GO" id="GO:0016787">
    <property type="term" value="F:hydrolase activity"/>
    <property type="evidence" value="ECO:0007669"/>
    <property type="project" value="UniProtKB-KW"/>
</dbReference>
<evidence type="ECO:0000313" key="4">
    <source>
        <dbReference type="Proteomes" id="UP000256977"/>
    </source>
</evidence>
<sequence>MQQSSFEDAFARSIEAARAARREYAMQKTIGERFVVPRSQKKGIHTILYRPLTNTVPDKLPVLFNMHGGAWVGGDAVFMESFCQMIANEIPAFVVNVNYTKADEEPFPYATEEVSDTVKYFVTNADQYGIDPEKMAVGGHSAGAHLAAGAAMMLKEDGIKLACQMLVYPCTDITADPDKPDDLMSVITRLFFPKGGNEHRYISPLRAKDEELSGLSPALFVLCGPDELKPMGIAYAKRLIDRAVPVKIKEYPEALHGFLEVNRSDYPAGDARQNPEQEAYCKDCEKYLVRELQAFFAAV</sequence>
<dbReference type="Gene3D" id="3.40.50.1820">
    <property type="entry name" value="alpha/beta hydrolase"/>
    <property type="match status" value="1"/>
</dbReference>
<dbReference type="Proteomes" id="UP000256977">
    <property type="component" value="Unassembled WGS sequence"/>
</dbReference>
<comment type="caution">
    <text evidence="3">The sequence shown here is derived from an EMBL/GenBank/DDBJ whole genome shotgun (WGS) entry which is preliminary data.</text>
</comment>
<evidence type="ECO:0000256" key="1">
    <source>
        <dbReference type="ARBA" id="ARBA00022801"/>
    </source>
</evidence>
<keyword evidence="1" id="KW-0378">Hydrolase</keyword>